<keyword evidence="2" id="KW-1185">Reference proteome</keyword>
<dbReference type="AlphaFoldDB" id="A0AAE3VBC9"/>
<name>A0AAE3VBC9_9FIRM</name>
<proteinExistence type="predicted"/>
<sequence>MKIKAWIIVLGALILADRIRNQKKLQYQMGLTAQALETQTKINQTLIDILKPRGHLDSKAHLSKS</sequence>
<organism evidence="1 2">
    <name type="scientific">Moryella indoligenes</name>
    <dbReference type="NCBI Taxonomy" id="371674"/>
    <lineage>
        <taxon>Bacteria</taxon>
        <taxon>Bacillati</taxon>
        <taxon>Bacillota</taxon>
        <taxon>Clostridia</taxon>
        <taxon>Lachnospirales</taxon>
        <taxon>Lachnospiraceae</taxon>
        <taxon>Moryella</taxon>
    </lineage>
</organism>
<gene>
    <name evidence="1" type="ORF">J2S20_001863</name>
</gene>
<evidence type="ECO:0000313" key="1">
    <source>
        <dbReference type="EMBL" id="MDQ0153154.1"/>
    </source>
</evidence>
<evidence type="ECO:0000313" key="2">
    <source>
        <dbReference type="Proteomes" id="UP001241537"/>
    </source>
</evidence>
<dbReference type="RefSeq" id="WP_307255167.1">
    <property type="nucleotide sequence ID" value="NZ_JAUSTO010000013.1"/>
</dbReference>
<dbReference type="EMBL" id="JAUSTO010000013">
    <property type="protein sequence ID" value="MDQ0153154.1"/>
    <property type="molecule type" value="Genomic_DNA"/>
</dbReference>
<reference evidence="1" key="1">
    <citation type="submission" date="2023-07" db="EMBL/GenBank/DDBJ databases">
        <title>Genomic Encyclopedia of Type Strains, Phase IV (KMG-IV): sequencing the most valuable type-strain genomes for metagenomic binning, comparative biology and taxonomic classification.</title>
        <authorList>
            <person name="Goeker M."/>
        </authorList>
    </citation>
    <scope>NUCLEOTIDE SEQUENCE</scope>
    <source>
        <strain evidence="1">DSM 19659</strain>
    </source>
</reference>
<dbReference type="Proteomes" id="UP001241537">
    <property type="component" value="Unassembled WGS sequence"/>
</dbReference>
<comment type="caution">
    <text evidence="1">The sequence shown here is derived from an EMBL/GenBank/DDBJ whole genome shotgun (WGS) entry which is preliminary data.</text>
</comment>
<accession>A0AAE3VBC9</accession>
<protein>
    <submittedName>
        <fullName evidence="1">Uncharacterized protein</fullName>
    </submittedName>
</protein>